<dbReference type="GO" id="GO:0052901">
    <property type="term" value="F:spermine oxidase activity"/>
    <property type="evidence" value="ECO:0007669"/>
    <property type="project" value="UniProtKB-ARBA"/>
</dbReference>
<dbReference type="Pfam" id="PF04433">
    <property type="entry name" value="SWIRM"/>
    <property type="match status" value="1"/>
</dbReference>
<dbReference type="GO" id="GO:0140993">
    <property type="term" value="F:histone modifying activity"/>
    <property type="evidence" value="ECO:0007669"/>
    <property type="project" value="UniProtKB-ARBA"/>
</dbReference>
<evidence type="ECO:0000256" key="3">
    <source>
        <dbReference type="SAM" id="MobiDB-lite"/>
    </source>
</evidence>
<evidence type="ECO:0000259" key="4">
    <source>
        <dbReference type="PROSITE" id="PS50934"/>
    </source>
</evidence>
<dbReference type="Proteomes" id="UP000729402">
    <property type="component" value="Unassembled WGS sequence"/>
</dbReference>
<dbReference type="OrthoDB" id="5046242at2759"/>
<gene>
    <name evidence="5" type="ORF">GUJ93_ZPchr0012g21490</name>
</gene>
<organism evidence="5 6">
    <name type="scientific">Zizania palustris</name>
    <name type="common">Northern wild rice</name>
    <dbReference type="NCBI Taxonomy" id="103762"/>
    <lineage>
        <taxon>Eukaryota</taxon>
        <taxon>Viridiplantae</taxon>
        <taxon>Streptophyta</taxon>
        <taxon>Embryophyta</taxon>
        <taxon>Tracheophyta</taxon>
        <taxon>Spermatophyta</taxon>
        <taxon>Magnoliopsida</taxon>
        <taxon>Liliopsida</taxon>
        <taxon>Poales</taxon>
        <taxon>Poaceae</taxon>
        <taxon>BOP clade</taxon>
        <taxon>Oryzoideae</taxon>
        <taxon>Oryzeae</taxon>
        <taxon>Zizaniinae</taxon>
        <taxon>Zizania</taxon>
    </lineage>
</organism>
<feature type="compositionally biased region" description="Polar residues" evidence="3">
    <location>
        <begin position="1827"/>
        <end position="1840"/>
    </location>
</feature>
<feature type="compositionally biased region" description="Basic and acidic residues" evidence="3">
    <location>
        <begin position="1841"/>
        <end position="1851"/>
    </location>
</feature>
<keyword evidence="6" id="KW-1185">Reference proteome</keyword>
<feature type="compositionally biased region" description="Low complexity" evidence="3">
    <location>
        <begin position="36"/>
        <end position="54"/>
    </location>
</feature>
<dbReference type="InterPro" id="IPR007526">
    <property type="entry name" value="SWIRM"/>
</dbReference>
<feature type="region of interest" description="Disordered" evidence="3">
    <location>
        <begin position="372"/>
        <end position="406"/>
    </location>
</feature>
<evidence type="ECO:0000313" key="6">
    <source>
        <dbReference type="Proteomes" id="UP000729402"/>
    </source>
</evidence>
<evidence type="ECO:0000256" key="1">
    <source>
        <dbReference type="ARBA" id="ARBA00005995"/>
    </source>
</evidence>
<dbReference type="EMBL" id="JAAALK010000080">
    <property type="protein sequence ID" value="KAG8092368.1"/>
    <property type="molecule type" value="Genomic_DNA"/>
</dbReference>
<dbReference type="PANTHER" id="PTHR10742">
    <property type="entry name" value="FLAVIN MONOAMINE OXIDASE"/>
    <property type="match status" value="1"/>
</dbReference>
<comment type="caution">
    <text evidence="5">The sequence shown here is derived from an EMBL/GenBank/DDBJ whole genome shotgun (WGS) entry which is preliminary data.</text>
</comment>
<reference evidence="5" key="2">
    <citation type="submission" date="2021-02" db="EMBL/GenBank/DDBJ databases">
        <authorList>
            <person name="Kimball J.A."/>
            <person name="Haas M.W."/>
            <person name="Macchietto M."/>
            <person name="Kono T."/>
            <person name="Duquette J."/>
            <person name="Shao M."/>
        </authorList>
    </citation>
    <scope>NUCLEOTIDE SEQUENCE</scope>
    <source>
        <tissue evidence="5">Fresh leaf tissue</tissue>
    </source>
</reference>
<protein>
    <recommendedName>
        <fullName evidence="4">SWIRM domain-containing protein</fullName>
    </recommendedName>
</protein>
<evidence type="ECO:0000313" key="5">
    <source>
        <dbReference type="EMBL" id="KAG8092368.1"/>
    </source>
</evidence>
<proteinExistence type="inferred from homology"/>
<evidence type="ECO:0000256" key="2">
    <source>
        <dbReference type="ARBA" id="ARBA00022853"/>
    </source>
</evidence>
<dbReference type="PROSITE" id="PS50934">
    <property type="entry name" value="SWIRM"/>
    <property type="match status" value="1"/>
</dbReference>
<feature type="region of interest" description="Disordered" evidence="3">
    <location>
        <begin position="17"/>
        <end position="75"/>
    </location>
</feature>
<feature type="compositionally biased region" description="Basic and acidic residues" evidence="3">
    <location>
        <begin position="1591"/>
        <end position="1610"/>
    </location>
</feature>
<dbReference type="GO" id="GO:0046208">
    <property type="term" value="P:spermine catabolic process"/>
    <property type="evidence" value="ECO:0007669"/>
    <property type="project" value="UniProtKB-ARBA"/>
</dbReference>
<feature type="region of interest" description="Disordered" evidence="3">
    <location>
        <begin position="446"/>
        <end position="479"/>
    </location>
</feature>
<dbReference type="InterPro" id="IPR050281">
    <property type="entry name" value="Flavin_monoamine_oxidase"/>
</dbReference>
<dbReference type="GO" id="GO:1903602">
    <property type="term" value="P:thermospermine catabolic process"/>
    <property type="evidence" value="ECO:0007669"/>
    <property type="project" value="UniProtKB-ARBA"/>
</dbReference>
<feature type="region of interest" description="Disordered" evidence="3">
    <location>
        <begin position="1820"/>
        <end position="1851"/>
    </location>
</feature>
<feature type="region of interest" description="Disordered" evidence="3">
    <location>
        <begin position="275"/>
        <end position="336"/>
    </location>
</feature>
<feature type="domain" description="SWIRM" evidence="4">
    <location>
        <begin position="611"/>
        <end position="711"/>
    </location>
</feature>
<reference evidence="5" key="1">
    <citation type="journal article" date="2021" name="bioRxiv">
        <title>Whole Genome Assembly and Annotation of Northern Wild Rice, Zizania palustris L., Supports a Whole Genome Duplication in the Zizania Genus.</title>
        <authorList>
            <person name="Haas M."/>
            <person name="Kono T."/>
            <person name="Macchietto M."/>
            <person name="Millas R."/>
            <person name="McGilp L."/>
            <person name="Shao M."/>
            <person name="Duquette J."/>
            <person name="Hirsch C.N."/>
            <person name="Kimball J."/>
        </authorList>
    </citation>
    <scope>NUCLEOTIDE SEQUENCE</scope>
    <source>
        <tissue evidence="5">Fresh leaf tissue</tissue>
    </source>
</reference>
<name>A0A8J6BW12_ZIZPA</name>
<feature type="region of interest" description="Disordered" evidence="3">
    <location>
        <begin position="120"/>
        <end position="141"/>
    </location>
</feature>
<dbReference type="Pfam" id="PF23030">
    <property type="entry name" value="SCAF11-like_C"/>
    <property type="match status" value="1"/>
</dbReference>
<feature type="compositionally biased region" description="Basic and acidic residues" evidence="3">
    <location>
        <begin position="446"/>
        <end position="456"/>
    </location>
</feature>
<accession>A0A8J6BW12</accession>
<feature type="region of interest" description="Disordered" evidence="3">
    <location>
        <begin position="1547"/>
        <end position="1569"/>
    </location>
</feature>
<feature type="compositionally biased region" description="Basic residues" evidence="3">
    <location>
        <begin position="323"/>
        <end position="333"/>
    </location>
</feature>
<feature type="compositionally biased region" description="Basic and acidic residues" evidence="3">
    <location>
        <begin position="379"/>
        <end position="399"/>
    </location>
</feature>
<dbReference type="InterPro" id="IPR002937">
    <property type="entry name" value="Amino_oxidase"/>
</dbReference>
<comment type="similarity">
    <text evidence="1">Belongs to the flavin monoamine oxidase family.</text>
</comment>
<dbReference type="GO" id="GO:0016705">
    <property type="term" value="F:oxidoreductase activity, acting on paired donors, with incorporation or reduction of molecular oxygen"/>
    <property type="evidence" value="ECO:0007669"/>
    <property type="project" value="UniProtKB-ARBA"/>
</dbReference>
<sequence length="2100" mass="230032">MNVYTIYRYKKAVPGTPKFSAKKKLKTEISPPPPTFSGSSPLLAEQTSTLSSSRPPRRHRRAGLHGADVSFSSSPSLHRTVLAGGRGCIPASAPGLGKSDEDERRPIGSLFKLKRKHKASASASAEVKGDSNPSMESEALDGVVPGEMDDTLAIIKKKLRKPKQGNEVCDVAVAGSGTEGKVLTEHEDVQGGIDIFDGVADDNSNLEGVKTRGDVVDEGGLQGSGGIGLEDSLSMLFRRSGRKSRQISVKEAEGMEVADLHADEILDKGSGLASVRVTKGTNRRKRRTKEQMKDAAAKSESGLPNGKVGTSLPRKAKTEAKAKIRNSNRRSKVGARQTLAELASDSCHDLEKKYDEKQKDSDDSLCRRSLEETIEQDVETSKVLDDSRNPSDGANHHIEGSSLLSNRPCLKPCSGELAEEAFRGAENAATDGVSDEHTYSQTLLKERNDDAGHSQDKPPTSAIKRKTGRKPKELLNKPVQQKDQLLSIDADNKHVAGCTGGTKDVNIECHVIGKGSRPHKMKAPVKELDIVDAVAPSDFEGMENASKAKRVTRSARKRKLGDMAYEGDGDWETLIQEQGLFSNLPAALGDHSVKLKDKIKISEVLENRDGGGVAAVRAGLKAKSVTPIEKIKFKDILKRKGGLQQYLECRNMILKRWCEDIKHLLDLSEFGVSNVCVDDEPLHQTLIRDIYLFLDQNGYINAGIASEKAKTNRESPSEDVEVSKLNELHERKSVSIQDDIVAASLQDKKAEDVEVSKLNELHERKSVSIQDDIVTASLQDKKAVKSTECVLTEASNEESSSAAMRYDAQDLMPSLKSKEQISKEKNLDVLTESYLDGSVLKVEGHSLYHAEAADIEHYGNKHDVSDRVESGGNGKKIIIVGAGPAGLTAARHLQRLGFSVTVLEARDRIGGRVYTDRVSLSVPVDLGASIITGVEADIATERRADPSSLICSQLGLELTVLNSACPLYDVVTGDKVPDDLDTDLQSEYNGLLDEMELLFAQNGESAIGLSLEDGLEYALRKNRVAQSISSLDQDDQLRNRSCSGAVDISETVSTEKDDKTDVLSPLERRVMNWHFAHLEYGCAAMLKSVSLPYWNQDDVYGGFGGPHCMIKGGYDTVLESLAKGLDIQLNHVVTEVLYASEELGASGNSRKFVKVSTSNGNEFVGDAVLITVPLGCLKAHTIKFSPSLPDWKLSSIGRLGFGILNKIVLEFPEVFWDDDVDYFGATAEETDLRGQCFMFWNLKKTVGAPVLIALLVGKAAIDGQSISSVDHVSNAMVVLRKLFRNASIPDPVASVVTNWGLDPFSRGAYSYVAVGASGRDYDILGRPVANCLFFAGEATCKEHPDTVGGAILSGLREAVRIIDLVNSGKDYVDEVEALQTYQMQSDSERNEARDMSNKLEACELSTALCKNSTDASYPIFSKESLLQEMFFSAKTTPGRLHLAKELLKLTPDVLKSFAGSKEGLTTLNSWILDSLGKNATQLLRHCVRLLLLVSTDLLAVRLSGIGKTVKEKVCVHTSRDIRAIARQLVSLWIEVFRKEKASNGGLKLLRRMPSTESSKPRSKDPQSGMPIVCALNQVSDNHKVASKHAKSSGDHSSHGTSKKLENKAGKLETMMLTRSDGSSLRSQKQHHDLEPKADNGLTMSEEEAAAFAAAEAARAAAIAAAQAYASVEAEINAPRELPKIPSFHTFAMRDHFLDESDTKKVLSDNLGRLECVSEIDSRNGKAKNLSVDHANCADVDSSKMTGDICTQRSYSNENACLTNIRDHSTDSGAVDSRFMRAWVDTDTIFIDGVKDPLAIERWQAQAMEADKEFYSRIQIPDEEDSSSQKQTCRSSASQVAESRHASEGQSRGVEHLRQGLINFIATVLMPLYRNRRIDREGYKTIMRKAVTKIIETCTEGEKMMTVHEFLDARRKNKIQTFVDNYTGKAPCFNMMSALALNRFRITFSEPKHLVGSLLSTSLSSCHAEIQLILLVLSIRDYYAKPNAPNVLKYVGCAAEDLKEHCKRGVLVLNEEISEFYLPVFRLEFSHSQSRLGNKVDEQKDSLYGCSLGLLPIGYVLCQDMRRVAEISRMVLQKENLHKNVLLVALLLFAGRYTSFC</sequence>
<feature type="region of interest" description="Disordered" evidence="3">
    <location>
        <begin position="1583"/>
        <end position="1639"/>
    </location>
</feature>
<dbReference type="InterPro" id="IPR057031">
    <property type="entry name" value="SFR19-like_C"/>
</dbReference>
<keyword evidence="2" id="KW-0156">Chromatin regulator</keyword>
<dbReference type="PANTHER" id="PTHR10742:SF410">
    <property type="entry name" value="LYSINE-SPECIFIC HISTONE DEMETHYLASE 2"/>
    <property type="match status" value="1"/>
</dbReference>
<dbReference type="Pfam" id="PF01593">
    <property type="entry name" value="Amino_oxidase"/>
    <property type="match status" value="1"/>
</dbReference>